<protein>
    <submittedName>
        <fullName evidence="2">Adenosylhomocysteinase</fullName>
    </submittedName>
</protein>
<dbReference type="SUPFAM" id="SSF51735">
    <property type="entry name" value="NAD(P)-binding Rossmann-fold domains"/>
    <property type="match status" value="1"/>
</dbReference>
<keyword evidence="3" id="KW-1185">Reference proteome</keyword>
<organism evidence="2 3">
    <name type="scientific">Akkermansia biwaensis</name>
    <dbReference type="NCBI Taxonomy" id="2946555"/>
    <lineage>
        <taxon>Bacteria</taxon>
        <taxon>Pseudomonadati</taxon>
        <taxon>Verrucomicrobiota</taxon>
        <taxon>Verrucomicrobiia</taxon>
        <taxon>Verrucomicrobiales</taxon>
        <taxon>Akkermansiaceae</taxon>
        <taxon>Akkermansia</taxon>
    </lineage>
</organism>
<dbReference type="SUPFAM" id="SSF52283">
    <property type="entry name" value="Formate/glycerate dehydrogenase catalytic domain-like"/>
    <property type="match status" value="1"/>
</dbReference>
<dbReference type="Gene3D" id="3.40.50.720">
    <property type="entry name" value="NAD(P)-binding Rossmann-like Domain"/>
    <property type="match status" value="1"/>
</dbReference>
<dbReference type="InterPro" id="IPR036291">
    <property type="entry name" value="NAD(P)-bd_dom_sf"/>
</dbReference>
<dbReference type="SMART" id="SM00997">
    <property type="entry name" value="AdoHcyase_NAD"/>
    <property type="match status" value="1"/>
</dbReference>
<feature type="domain" description="S-adenosyl-L-homocysteine hydrolase NAD binding" evidence="1">
    <location>
        <begin position="151"/>
        <end position="293"/>
    </location>
</feature>
<proteinExistence type="predicted"/>
<dbReference type="EMBL" id="AP025943">
    <property type="protein sequence ID" value="BDL43405.1"/>
    <property type="molecule type" value="Genomic_DNA"/>
</dbReference>
<name>A0ABM7ZFC9_9BACT</name>
<evidence type="ECO:0000313" key="2">
    <source>
        <dbReference type="EMBL" id="BDL43405.1"/>
    </source>
</evidence>
<dbReference type="RefSeq" id="WP_215435593.1">
    <property type="nucleotide sequence ID" value="NZ_AP025943.1"/>
</dbReference>
<evidence type="ECO:0000259" key="1">
    <source>
        <dbReference type="SMART" id="SM00997"/>
    </source>
</evidence>
<accession>A0ABM7ZFC9</accession>
<dbReference type="InterPro" id="IPR015878">
    <property type="entry name" value="Ado_hCys_hydrolase_NAD-bd"/>
</dbReference>
<dbReference type="Proteomes" id="UP001062263">
    <property type="component" value="Chromosome"/>
</dbReference>
<sequence length="352" mass="38079">MPVTPAHILQDIFSFYREKELPVLLDQYKRWLESRPLEGCRVIDASPVFRNTCAKYAALLAAGADLTVAVSRVMPHDPEILLLLAAYGIPVIGAERTEGPYDVVLDCAGALSHVPSLCGYVELTRSGAQHYVGCTQPVWMVDAGKIKQIETCLGTGESFFRALASLGFDDWHGKTLVVIGYGKVGRGIVLHALNNRMRVIVADIEEKRLPSPSVSFLRATDGAALSHAVKQAFCAVTATGRRHALSNLIDPALPCSSGVLLANMGVEDEWGPSIPKNRILNEGRPLNFILPDPTQMCYIDSSLALHNQGAVELAAGRGKPGLFPPPPETEEYFLSLVRSGGIIPEQLLDSLS</sequence>
<reference evidence="2" key="1">
    <citation type="submission" date="2022-06" db="EMBL/GenBank/DDBJ databases">
        <title>Akkermansia biwalacus sp. nov., an anaerobic mucin-degrading bacterium isolated from human intestine.</title>
        <authorList>
            <person name="Kobayashi Y."/>
            <person name="Inoue S."/>
            <person name="Kawahara T."/>
            <person name="Kohda N."/>
        </authorList>
    </citation>
    <scope>NUCLEOTIDE SEQUENCE</scope>
    <source>
        <strain evidence="2">WON2089</strain>
    </source>
</reference>
<evidence type="ECO:0000313" key="3">
    <source>
        <dbReference type="Proteomes" id="UP001062263"/>
    </source>
</evidence>
<gene>
    <name evidence="2" type="ORF">Abiwalacus_09790</name>
</gene>